<sequence>KANSTAAETIKGGDEVVFKDGAGVKITQSGKEFTISADTSKLSQSTKLSYTANGVAAKQEVTLADGLNFQDGKFTKASVDTAGKVKYDTVTQGITVTDGKAAVPTTDGLTTAKDIANVVNSLGWKANAGGNVDGGSTSTLVKSGDEVVFKAGDNLTVKQDLSTGKQEYTYKLNKDLTGLDSVTSKKLTVPGTGGKDTVIDSNGINAGGNKITNVAPGVNGTDAVNKSQLDQ</sequence>
<evidence type="ECO:0000313" key="3">
    <source>
        <dbReference type="Proteomes" id="UP000003748"/>
    </source>
</evidence>
<dbReference type="EMBL" id="ACJY01000132">
    <property type="protein sequence ID" value="EFE85473.1"/>
    <property type="molecule type" value="Genomic_DNA"/>
</dbReference>
<dbReference type="Proteomes" id="UP000003748">
    <property type="component" value="Unassembled WGS sequence"/>
</dbReference>
<accession>D4CYV1</accession>
<name>D4CYV1_9FUSO</name>
<dbReference type="SUPFAM" id="SSF101967">
    <property type="entry name" value="Adhesin YadA, collagen-binding domain"/>
    <property type="match status" value="1"/>
</dbReference>
<evidence type="ECO:0000313" key="2">
    <source>
        <dbReference type="EMBL" id="EFE85473.1"/>
    </source>
</evidence>
<feature type="non-terminal residue" evidence="2">
    <location>
        <position position="1"/>
    </location>
</feature>
<reference evidence="2 3" key="1">
    <citation type="submission" date="2010-02" db="EMBL/GenBank/DDBJ databases">
        <authorList>
            <person name="Weinstock G."/>
            <person name="Sodergren E."/>
            <person name="Clifton S."/>
            <person name="Fulton L."/>
            <person name="Fulton B."/>
            <person name="Courtney L."/>
            <person name="Fronick C."/>
            <person name="Harrison M."/>
            <person name="Strong C."/>
            <person name="Farmer C."/>
            <person name="Delahaunty K."/>
            <person name="Markovic C."/>
            <person name="Hall O."/>
            <person name="Minx P."/>
            <person name="Tomlinson C."/>
            <person name="Mitreva M."/>
            <person name="Nelson J."/>
            <person name="Hou S."/>
            <person name="Wollam A."/>
            <person name="Pepin K.H."/>
            <person name="Johnson M."/>
            <person name="Bhonagiri V."/>
            <person name="Zhang X."/>
            <person name="Suruliraj S."/>
            <person name="Warren W."/>
            <person name="Chinwalla A."/>
            <person name="Mardis E.R."/>
            <person name="Wilson R.K."/>
        </authorList>
    </citation>
    <scope>NUCLEOTIDE SEQUENCE [LARGE SCALE GENOMIC DNA]</scope>
    <source>
        <strain evidence="2 3">ATCC 33693</strain>
    </source>
</reference>
<dbReference type="InterPro" id="IPR037174">
    <property type="entry name" value="Trimeric_adhesin"/>
</dbReference>
<gene>
    <name evidence="2" type="ORF">FUSPEROL_02616</name>
</gene>
<evidence type="ECO:0000259" key="1">
    <source>
        <dbReference type="Pfam" id="PF05662"/>
    </source>
</evidence>
<dbReference type="AlphaFoldDB" id="D4CYV1"/>
<dbReference type="Gene3D" id="3.90.1780.10">
    <property type="entry name" value="Trimeric adhesin"/>
    <property type="match status" value="1"/>
</dbReference>
<dbReference type="Gene3D" id="6.10.250.2040">
    <property type="match status" value="1"/>
</dbReference>
<dbReference type="Pfam" id="PF05662">
    <property type="entry name" value="YadA_stalk"/>
    <property type="match status" value="1"/>
</dbReference>
<organism evidence="2 3">
    <name type="scientific">Fusobacterium periodonticum ATCC 33693</name>
    <dbReference type="NCBI Taxonomy" id="546275"/>
    <lineage>
        <taxon>Bacteria</taxon>
        <taxon>Fusobacteriati</taxon>
        <taxon>Fusobacteriota</taxon>
        <taxon>Fusobacteriia</taxon>
        <taxon>Fusobacteriales</taxon>
        <taxon>Fusobacteriaceae</taxon>
        <taxon>Fusobacterium</taxon>
    </lineage>
</organism>
<feature type="non-terminal residue" evidence="2">
    <location>
        <position position="231"/>
    </location>
</feature>
<comment type="caution">
    <text evidence="2">The sequence shown here is derived from an EMBL/GenBank/DDBJ whole genome shotgun (WGS) entry which is preliminary data.</text>
</comment>
<dbReference type="eggNOG" id="COG5295">
    <property type="taxonomic scope" value="Bacteria"/>
</dbReference>
<feature type="domain" description="Trimeric autotransporter adhesin YadA-like stalk" evidence="1">
    <location>
        <begin position="210"/>
        <end position="230"/>
    </location>
</feature>
<dbReference type="GO" id="GO:0019867">
    <property type="term" value="C:outer membrane"/>
    <property type="evidence" value="ECO:0007669"/>
    <property type="project" value="InterPro"/>
</dbReference>
<proteinExistence type="predicted"/>
<dbReference type="InterPro" id="IPR008635">
    <property type="entry name" value="Coiled_stalk_dom"/>
</dbReference>
<protein>
    <submittedName>
        <fullName evidence="2">Hemagglutinin</fullName>
    </submittedName>
</protein>
<dbReference type="InterPro" id="IPR011049">
    <property type="entry name" value="Serralysin-like_metalloprot_C"/>
</dbReference>